<evidence type="ECO:0000313" key="1">
    <source>
        <dbReference type="EMBL" id="SQG48209.1"/>
    </source>
</evidence>
<protein>
    <submittedName>
        <fullName evidence="1">Uncharacterized protein</fullName>
    </submittedName>
</protein>
<dbReference type="EMBL" id="LS483396">
    <property type="protein sequence ID" value="SQG48209.1"/>
    <property type="molecule type" value="Genomic_DNA"/>
</dbReference>
<proteinExistence type="predicted"/>
<accession>A0A2X4ELL6</accession>
<organism evidence="1 2">
    <name type="scientific">Micrococcus luteus (strain ATCC 4698 / DSM 20030 / JCM 1464 / CCM 169 / CCUG 5858 / IAM 1056 / NBRC 3333 / NCIMB 9278 / NCTC 2665 / VKM Ac-2230)</name>
    <name type="common">Micrococcus lysodeikticus</name>
    <dbReference type="NCBI Taxonomy" id="465515"/>
    <lineage>
        <taxon>Bacteria</taxon>
        <taxon>Bacillati</taxon>
        <taxon>Actinomycetota</taxon>
        <taxon>Actinomycetes</taxon>
        <taxon>Micrococcales</taxon>
        <taxon>Micrococcaceae</taxon>
        <taxon>Micrococcus</taxon>
    </lineage>
</organism>
<gene>
    <name evidence="1" type="ORF">NCTC2665_00983</name>
</gene>
<reference evidence="1 2" key="1">
    <citation type="submission" date="2018-06" db="EMBL/GenBank/DDBJ databases">
        <authorList>
            <consortium name="Pathogen Informatics"/>
            <person name="Doyle S."/>
        </authorList>
    </citation>
    <scope>NUCLEOTIDE SEQUENCE [LARGE SCALE GENOMIC DNA]</scope>
    <source>
        <strain evidence="1 2">NCTC2665</strain>
    </source>
</reference>
<sequence>MKYGLCAYKWVICRAIAIRSIFFTKLNPTAAIRGFLVIFGMGFAARPVGAFRLSILDDL</sequence>
<dbReference type="GeneID" id="93363737"/>
<dbReference type="AlphaFoldDB" id="A0A2X4ELL6"/>
<dbReference type="RefSeq" id="WP_010079808.1">
    <property type="nucleotide sequence ID" value="NC_012803.1"/>
</dbReference>
<name>A0A2X4ELL6_MICLC</name>
<evidence type="ECO:0000313" key="2">
    <source>
        <dbReference type="Proteomes" id="UP000248985"/>
    </source>
</evidence>
<dbReference type="Proteomes" id="UP000248985">
    <property type="component" value="Chromosome 1"/>
</dbReference>